<dbReference type="AlphaFoldDB" id="A0A2B7X1R7"/>
<keyword evidence="2" id="KW-1185">Reference proteome</keyword>
<dbReference type="Proteomes" id="UP000223968">
    <property type="component" value="Unassembled WGS sequence"/>
</dbReference>
<sequence length="70" mass="7454">MEDGEDIGQEQAVGSGISELGEVLAVSFNRETALNASSLDAWSGARMPMKDFDSPFLNMADDDLGRFAIG</sequence>
<accession>A0A2B7X1R7</accession>
<proteinExistence type="predicted"/>
<evidence type="ECO:0000313" key="2">
    <source>
        <dbReference type="Proteomes" id="UP000223968"/>
    </source>
</evidence>
<organism evidence="1 2">
    <name type="scientific">Helicocarpus griseus UAMH5409</name>
    <dbReference type="NCBI Taxonomy" id="1447875"/>
    <lineage>
        <taxon>Eukaryota</taxon>
        <taxon>Fungi</taxon>
        <taxon>Dikarya</taxon>
        <taxon>Ascomycota</taxon>
        <taxon>Pezizomycotina</taxon>
        <taxon>Eurotiomycetes</taxon>
        <taxon>Eurotiomycetidae</taxon>
        <taxon>Onygenales</taxon>
        <taxon>Ajellomycetaceae</taxon>
        <taxon>Helicocarpus</taxon>
    </lineage>
</organism>
<comment type="caution">
    <text evidence="1">The sequence shown here is derived from an EMBL/GenBank/DDBJ whole genome shotgun (WGS) entry which is preliminary data.</text>
</comment>
<reference evidence="1 2" key="1">
    <citation type="submission" date="2017-10" db="EMBL/GenBank/DDBJ databases">
        <title>Comparative genomics in systemic dimorphic fungi from Ajellomycetaceae.</title>
        <authorList>
            <person name="Munoz J.F."/>
            <person name="Mcewen J.G."/>
            <person name="Clay O.K."/>
            <person name="Cuomo C.A."/>
        </authorList>
    </citation>
    <scope>NUCLEOTIDE SEQUENCE [LARGE SCALE GENOMIC DNA]</scope>
    <source>
        <strain evidence="1 2">UAMH5409</strain>
    </source>
</reference>
<gene>
    <name evidence="1" type="ORF">AJ79_07571</name>
</gene>
<name>A0A2B7X1R7_9EURO</name>
<protein>
    <submittedName>
        <fullName evidence="1">Uncharacterized protein</fullName>
    </submittedName>
</protein>
<dbReference type="EMBL" id="PDNB01000156">
    <property type="protein sequence ID" value="PGH02692.1"/>
    <property type="molecule type" value="Genomic_DNA"/>
</dbReference>
<evidence type="ECO:0000313" key="1">
    <source>
        <dbReference type="EMBL" id="PGH02692.1"/>
    </source>
</evidence>